<dbReference type="RefSeq" id="WP_207677951.1">
    <property type="nucleotide sequence ID" value="NZ_CP061800.1"/>
</dbReference>
<keyword evidence="4" id="KW-1185">Reference proteome</keyword>
<dbReference type="AlphaFoldDB" id="A0A975GPU4"/>
<dbReference type="CDD" id="cd00254">
    <property type="entry name" value="LT-like"/>
    <property type="match status" value="1"/>
</dbReference>
<dbReference type="SUPFAM" id="SSF53955">
    <property type="entry name" value="Lysozyme-like"/>
    <property type="match status" value="1"/>
</dbReference>
<reference evidence="3" key="1">
    <citation type="journal article" date="2021" name="Microb. Physiol.">
        <title>Proteogenomic Insights into the Physiology of Marine, Sulfate-Reducing, Filamentous Desulfonema limicola and Desulfonema magnum.</title>
        <authorList>
            <person name="Schnaars V."/>
            <person name="Wohlbrand L."/>
            <person name="Scheve S."/>
            <person name="Hinrichs C."/>
            <person name="Reinhardt R."/>
            <person name="Rabus R."/>
        </authorList>
    </citation>
    <scope>NUCLEOTIDE SEQUENCE</scope>
    <source>
        <strain evidence="3">4be13</strain>
    </source>
</reference>
<evidence type="ECO:0000313" key="4">
    <source>
        <dbReference type="Proteomes" id="UP000663722"/>
    </source>
</evidence>
<dbReference type="PANTHER" id="PTHR37423">
    <property type="entry name" value="SOLUBLE LYTIC MUREIN TRANSGLYCOSYLASE-RELATED"/>
    <property type="match status" value="1"/>
</dbReference>
<evidence type="ECO:0000259" key="2">
    <source>
        <dbReference type="Pfam" id="PF01464"/>
    </source>
</evidence>
<dbReference type="PANTHER" id="PTHR37423:SF2">
    <property type="entry name" value="MEMBRANE-BOUND LYTIC MUREIN TRANSGLYCOSYLASE C"/>
    <property type="match status" value="1"/>
</dbReference>
<evidence type="ECO:0000313" key="3">
    <source>
        <dbReference type="EMBL" id="QTA89217.1"/>
    </source>
</evidence>
<dbReference type="Pfam" id="PF01464">
    <property type="entry name" value="SLT"/>
    <property type="match status" value="1"/>
</dbReference>
<organism evidence="3 4">
    <name type="scientific">Desulfonema magnum</name>
    <dbReference type="NCBI Taxonomy" id="45655"/>
    <lineage>
        <taxon>Bacteria</taxon>
        <taxon>Pseudomonadati</taxon>
        <taxon>Thermodesulfobacteriota</taxon>
        <taxon>Desulfobacteria</taxon>
        <taxon>Desulfobacterales</taxon>
        <taxon>Desulfococcaceae</taxon>
        <taxon>Desulfonema</taxon>
    </lineage>
</organism>
<feature type="domain" description="Transglycosylase SLT" evidence="2">
    <location>
        <begin position="166"/>
        <end position="263"/>
    </location>
</feature>
<evidence type="ECO:0000256" key="1">
    <source>
        <dbReference type="ARBA" id="ARBA00007734"/>
    </source>
</evidence>
<accession>A0A975GPU4</accession>
<proteinExistence type="inferred from homology"/>
<dbReference type="InterPro" id="IPR008258">
    <property type="entry name" value="Transglycosylase_SLT_dom_1"/>
</dbReference>
<dbReference type="InterPro" id="IPR023346">
    <property type="entry name" value="Lysozyme-like_dom_sf"/>
</dbReference>
<dbReference type="Gene3D" id="1.10.530.10">
    <property type="match status" value="1"/>
</dbReference>
<name>A0A975GPU4_9BACT</name>
<protein>
    <submittedName>
        <fullName evidence="3">Lytic transglycosylase SLT domain-containing protein</fullName>
    </submittedName>
</protein>
<gene>
    <name evidence="3" type="ORF">dnm_052670</name>
</gene>
<dbReference type="EMBL" id="CP061800">
    <property type="protein sequence ID" value="QTA89217.1"/>
    <property type="molecule type" value="Genomic_DNA"/>
</dbReference>
<dbReference type="Proteomes" id="UP000663722">
    <property type="component" value="Chromosome"/>
</dbReference>
<comment type="similarity">
    <text evidence="1">Belongs to the transglycosylase Slt family.</text>
</comment>
<sequence>MKKNILFLFIAFIICNNEVSGISQSHKLRKLGYSKHEVEQILSNKKTRRQIDYEHRLMTSGYRDSDIRLKNQTDHKYTEMKTGQSHRRVKNLCSKKKKNLTKRIFGFHVNSKKKLQQHRRIKARHIHHKVKKISSNKKNKLTKPVSALQANFKKKLQPKELKFYKIIKSAANEYNVGVSWLMAIIKVESDFNQKAVSPKGAVGLMQLMPETADYLGVKNPFEPKKNIYGGAKYFAEQVETFGRMDLALAAYNAGPTLVKRVRRVPIFSETIAYVAKVFEHEENYSILISPLKASEYHGIQRLALQN</sequence>
<dbReference type="KEGG" id="dmm:dnm_052670"/>